<accession>A0ABS4J8U4</accession>
<keyword evidence="3" id="KW-1185">Reference proteome</keyword>
<keyword evidence="1" id="KW-0472">Membrane</keyword>
<feature type="transmembrane region" description="Helical" evidence="1">
    <location>
        <begin position="159"/>
        <end position="179"/>
    </location>
</feature>
<evidence type="ECO:0000313" key="3">
    <source>
        <dbReference type="Proteomes" id="UP001519287"/>
    </source>
</evidence>
<organism evidence="2 3">
    <name type="scientific">Paenibacillus eucommiae</name>
    <dbReference type="NCBI Taxonomy" id="1355755"/>
    <lineage>
        <taxon>Bacteria</taxon>
        <taxon>Bacillati</taxon>
        <taxon>Bacillota</taxon>
        <taxon>Bacilli</taxon>
        <taxon>Bacillales</taxon>
        <taxon>Paenibacillaceae</taxon>
        <taxon>Paenibacillus</taxon>
    </lineage>
</organism>
<reference evidence="2 3" key="1">
    <citation type="submission" date="2021-03" db="EMBL/GenBank/DDBJ databases">
        <title>Genomic Encyclopedia of Type Strains, Phase IV (KMG-IV): sequencing the most valuable type-strain genomes for metagenomic binning, comparative biology and taxonomic classification.</title>
        <authorList>
            <person name="Goeker M."/>
        </authorList>
    </citation>
    <scope>NUCLEOTIDE SEQUENCE [LARGE SCALE GENOMIC DNA]</scope>
    <source>
        <strain evidence="2 3">DSM 26048</strain>
    </source>
</reference>
<keyword evidence="1" id="KW-0812">Transmembrane</keyword>
<name>A0ABS4J8U4_9BACL</name>
<sequence length="535" mass="60372">MLRTLNTLLAIRTSIRVNLLIYYIQKLPLIGKLVKNSFYAKFDFKKAVSVIVLLFNQLWGVMLRFVYLGVLIYLPVIGLGEGLSEADQLRQFIHIFTIISFVAAAVSSATILEPKREKYVAVKLMRLSPTRYMLASLGYRYVTFLVYLLPAMILFGTRLGATVIEAVLLSILITLWRILAEYAHLKIFEKTGIVLIKQTALVWSVLFVGYAAAYLPLLLGKVLSTESFLMSLPVCIVITAGGLFAAIKLARYSGYRGIVDAASKRDDPLLDIGRMMTDAQMKSVKSKDSDYTVKLNQQDKLETKEGYAYLNAIFFLRHRSLFSSPVNKRLAIIGAFGVAGVILMVLFRGQLQDQQWSLEMIFPFLVLIMYFMSVGEKICRAMFYNCDLSLMRYGFYRSAAYSHFLIRLGKVMSLNMVIAAALGVSLTAINVALGGEWLSRELLMLWVCVISLSAFFTVHHLFMYYIFQPYSTELNMKNPLYLIVNMVVSSLGGISIILRIPVVPFTVTIFAMTLIYLAAALVLVQKYGQRTFRVK</sequence>
<feature type="transmembrane region" description="Helical" evidence="1">
    <location>
        <begin position="330"/>
        <end position="349"/>
    </location>
</feature>
<feature type="transmembrane region" description="Helical" evidence="1">
    <location>
        <begin position="361"/>
        <end position="383"/>
    </location>
</feature>
<feature type="transmembrane region" description="Helical" evidence="1">
    <location>
        <begin position="443"/>
        <end position="467"/>
    </location>
</feature>
<gene>
    <name evidence="2" type="ORF">J2Z66_007910</name>
</gene>
<feature type="transmembrane region" description="Helical" evidence="1">
    <location>
        <begin position="47"/>
        <end position="72"/>
    </location>
</feature>
<protein>
    <recommendedName>
        <fullName evidence="4">ABC transporter permease</fullName>
    </recommendedName>
</protein>
<feature type="transmembrane region" description="Helical" evidence="1">
    <location>
        <begin position="404"/>
        <end position="431"/>
    </location>
</feature>
<evidence type="ECO:0000256" key="1">
    <source>
        <dbReference type="SAM" id="Phobius"/>
    </source>
</evidence>
<feature type="transmembrane region" description="Helical" evidence="1">
    <location>
        <begin position="504"/>
        <end position="524"/>
    </location>
</feature>
<feature type="transmembrane region" description="Helical" evidence="1">
    <location>
        <begin position="200"/>
        <end position="222"/>
    </location>
</feature>
<proteinExistence type="predicted"/>
<dbReference type="EMBL" id="JAGGLB010000046">
    <property type="protein sequence ID" value="MBP1996264.1"/>
    <property type="molecule type" value="Genomic_DNA"/>
</dbReference>
<comment type="caution">
    <text evidence="2">The sequence shown here is derived from an EMBL/GenBank/DDBJ whole genome shotgun (WGS) entry which is preliminary data.</text>
</comment>
<dbReference type="Proteomes" id="UP001519287">
    <property type="component" value="Unassembled WGS sequence"/>
</dbReference>
<evidence type="ECO:0000313" key="2">
    <source>
        <dbReference type="EMBL" id="MBP1996264.1"/>
    </source>
</evidence>
<feature type="transmembrane region" description="Helical" evidence="1">
    <location>
        <begin position="228"/>
        <end position="247"/>
    </location>
</feature>
<keyword evidence="1" id="KW-1133">Transmembrane helix</keyword>
<dbReference type="RefSeq" id="WP_209978511.1">
    <property type="nucleotide sequence ID" value="NZ_JAGGLB010000046.1"/>
</dbReference>
<feature type="transmembrane region" description="Helical" evidence="1">
    <location>
        <begin position="92"/>
        <end position="112"/>
    </location>
</feature>
<evidence type="ECO:0008006" key="4">
    <source>
        <dbReference type="Google" id="ProtNLM"/>
    </source>
</evidence>
<feature type="transmembrane region" description="Helical" evidence="1">
    <location>
        <begin position="132"/>
        <end position="153"/>
    </location>
</feature>
<feature type="transmembrane region" description="Helical" evidence="1">
    <location>
        <begin position="479"/>
        <end position="498"/>
    </location>
</feature>